<dbReference type="AlphaFoldDB" id="A0ABD5E272"/>
<feature type="transmembrane region" description="Helical" evidence="7">
    <location>
        <begin position="221"/>
        <end position="239"/>
    </location>
</feature>
<dbReference type="Pfam" id="PF07690">
    <property type="entry name" value="MFS_1"/>
    <property type="match status" value="1"/>
</dbReference>
<dbReference type="RefSeq" id="WP_007823073.1">
    <property type="nucleotide sequence ID" value="NZ_JAVRER010000008.1"/>
</dbReference>
<feature type="transmembrane region" description="Helical" evidence="7">
    <location>
        <begin position="127"/>
        <end position="144"/>
    </location>
</feature>
<dbReference type="Proteomes" id="UP001183607">
    <property type="component" value="Unassembled WGS sequence"/>
</dbReference>
<reference evidence="10" key="1">
    <citation type="submission" date="2023-07" db="EMBL/GenBank/DDBJ databases">
        <title>30 novel species of actinomycetes from the DSMZ collection.</title>
        <authorList>
            <person name="Nouioui I."/>
        </authorList>
    </citation>
    <scope>NUCLEOTIDE SEQUENCE [LARGE SCALE GENOMIC DNA]</scope>
    <source>
        <strain evidence="10">DSM 41982</strain>
    </source>
</reference>
<dbReference type="SUPFAM" id="SSF103473">
    <property type="entry name" value="MFS general substrate transporter"/>
    <property type="match status" value="1"/>
</dbReference>
<feature type="transmembrane region" description="Helical" evidence="7">
    <location>
        <begin position="287"/>
        <end position="308"/>
    </location>
</feature>
<dbReference type="InterPro" id="IPR036259">
    <property type="entry name" value="MFS_trans_sf"/>
</dbReference>
<feature type="transmembrane region" description="Helical" evidence="7">
    <location>
        <begin position="378"/>
        <end position="399"/>
    </location>
</feature>
<evidence type="ECO:0000259" key="8">
    <source>
        <dbReference type="PROSITE" id="PS50850"/>
    </source>
</evidence>
<feature type="region of interest" description="Disordered" evidence="6">
    <location>
        <begin position="1"/>
        <end position="23"/>
    </location>
</feature>
<evidence type="ECO:0000256" key="7">
    <source>
        <dbReference type="SAM" id="Phobius"/>
    </source>
</evidence>
<gene>
    <name evidence="9" type="ORF">RM574_07715</name>
</gene>
<evidence type="ECO:0000256" key="5">
    <source>
        <dbReference type="ARBA" id="ARBA00023251"/>
    </source>
</evidence>
<feature type="transmembrane region" description="Helical" evidence="7">
    <location>
        <begin position="67"/>
        <end position="86"/>
    </location>
</feature>
<evidence type="ECO:0000256" key="1">
    <source>
        <dbReference type="ARBA" id="ARBA00004651"/>
    </source>
</evidence>
<keyword evidence="4 7" id="KW-0472">Membrane</keyword>
<organism evidence="9 10">
    <name type="scientific">Streptomyces evansiae</name>
    <dbReference type="NCBI Taxonomy" id="3075535"/>
    <lineage>
        <taxon>Bacteria</taxon>
        <taxon>Bacillati</taxon>
        <taxon>Actinomycetota</taxon>
        <taxon>Actinomycetes</taxon>
        <taxon>Kitasatosporales</taxon>
        <taxon>Streptomycetaceae</taxon>
        <taxon>Streptomyces</taxon>
    </lineage>
</organism>
<dbReference type="Gene3D" id="1.20.1720.10">
    <property type="entry name" value="Multidrug resistance protein D"/>
    <property type="match status" value="1"/>
</dbReference>
<dbReference type="InterPro" id="IPR011701">
    <property type="entry name" value="MFS"/>
</dbReference>
<feature type="transmembrane region" description="Helical" evidence="7">
    <location>
        <begin position="460"/>
        <end position="480"/>
    </location>
</feature>
<keyword evidence="2 7" id="KW-0812">Transmembrane</keyword>
<evidence type="ECO:0000256" key="2">
    <source>
        <dbReference type="ARBA" id="ARBA00022692"/>
    </source>
</evidence>
<comment type="caution">
    <text evidence="9">The sequence shown here is derived from an EMBL/GenBank/DDBJ whole genome shotgun (WGS) entry which is preliminary data.</text>
</comment>
<proteinExistence type="predicted"/>
<keyword evidence="5" id="KW-0046">Antibiotic resistance</keyword>
<feature type="transmembrane region" description="Helical" evidence="7">
    <location>
        <begin position="186"/>
        <end position="209"/>
    </location>
</feature>
<keyword evidence="3 7" id="KW-1133">Transmembrane helix</keyword>
<comment type="subcellular location">
    <subcellularLocation>
        <location evidence="1">Cell membrane</location>
        <topology evidence="1">Multi-pass membrane protein</topology>
    </subcellularLocation>
</comment>
<dbReference type="GO" id="GO:0005886">
    <property type="term" value="C:plasma membrane"/>
    <property type="evidence" value="ECO:0007669"/>
    <property type="project" value="UniProtKB-SubCell"/>
</dbReference>
<evidence type="ECO:0000256" key="4">
    <source>
        <dbReference type="ARBA" id="ARBA00023136"/>
    </source>
</evidence>
<dbReference type="Gene3D" id="1.20.1250.20">
    <property type="entry name" value="MFS general substrate transporter like domains"/>
    <property type="match status" value="1"/>
</dbReference>
<feature type="transmembrane region" description="Helical" evidence="7">
    <location>
        <begin position="98"/>
        <end position="121"/>
    </location>
</feature>
<dbReference type="PROSITE" id="PS50850">
    <property type="entry name" value="MFS"/>
    <property type="match status" value="1"/>
</dbReference>
<dbReference type="CDD" id="cd17321">
    <property type="entry name" value="MFS_MMR_MDR_like"/>
    <property type="match status" value="1"/>
</dbReference>
<accession>A0ABD5E272</accession>
<feature type="transmembrane region" description="Helical" evidence="7">
    <location>
        <begin position="156"/>
        <end position="174"/>
    </location>
</feature>
<sequence>MASPTADPTRPAQAPPEPVKDAPAGPGKLTLIAVLLAVFVVPTSISGTAVALPDIGAGTGAAQGSASLQWVVNAFNLAFACFTLVWGSLADLIGRIRAFALGAAVFALASLACAVAPNVYVLDGARALAGLGGAAIFACGSAIISSAFEGPARAKAFALFGTVAGVGVALGPTVSGPAVDALGWRWIFGLQAIVLAVVLACVPVIARSVREPVGGGGRLDVRGAVVFVLAMAALTYAIVQGSAWGWASAGTLGLLLASLVLFGAFGALAKRTAAPLLDLSVIRDRRFLAYTLVPVAASFGFVTQLTYLPSYLATVADYSASAAGTTMLLLTIPVLVLPMVGAKLVERGTSPLAVVFASLLCLVVGDLALLVLGPDTSLAVMAPAMLVTGAGMGLSAGLVDGQALAMIEPAKAGMAAGFLNTLRLGSEAIAVAVFGSVLASLAASDGSGSGTSSYNDAFHVLLWVMAGVCLLLGLLVVSLARGGDRGEDAEVSTP</sequence>
<dbReference type="InterPro" id="IPR020846">
    <property type="entry name" value="MFS_dom"/>
</dbReference>
<name>A0ABD5E272_9ACTN</name>
<feature type="transmembrane region" description="Helical" evidence="7">
    <location>
        <begin position="29"/>
        <end position="52"/>
    </location>
</feature>
<evidence type="ECO:0000313" key="10">
    <source>
        <dbReference type="Proteomes" id="UP001183607"/>
    </source>
</evidence>
<evidence type="ECO:0000256" key="6">
    <source>
        <dbReference type="SAM" id="MobiDB-lite"/>
    </source>
</evidence>
<evidence type="ECO:0000256" key="3">
    <source>
        <dbReference type="ARBA" id="ARBA00022989"/>
    </source>
</evidence>
<dbReference type="GO" id="GO:0046677">
    <property type="term" value="P:response to antibiotic"/>
    <property type="evidence" value="ECO:0007669"/>
    <property type="project" value="UniProtKB-KW"/>
</dbReference>
<dbReference type="PRINTS" id="PR01036">
    <property type="entry name" value="TCRTETB"/>
</dbReference>
<dbReference type="EMBL" id="JAVRER010000008">
    <property type="protein sequence ID" value="MDT0415377.1"/>
    <property type="molecule type" value="Genomic_DNA"/>
</dbReference>
<feature type="transmembrane region" description="Helical" evidence="7">
    <location>
        <begin position="420"/>
        <end position="440"/>
    </location>
</feature>
<feature type="transmembrane region" description="Helical" evidence="7">
    <location>
        <begin position="352"/>
        <end position="372"/>
    </location>
</feature>
<evidence type="ECO:0000313" key="9">
    <source>
        <dbReference type="EMBL" id="MDT0415377.1"/>
    </source>
</evidence>
<dbReference type="PANTHER" id="PTHR42718">
    <property type="entry name" value="MAJOR FACILITATOR SUPERFAMILY MULTIDRUG TRANSPORTER MFSC"/>
    <property type="match status" value="1"/>
</dbReference>
<feature type="domain" description="Major facilitator superfamily (MFS) profile" evidence="8">
    <location>
        <begin position="30"/>
        <end position="485"/>
    </location>
</feature>
<dbReference type="PANTHER" id="PTHR42718:SF49">
    <property type="entry name" value="EXPORT PROTEIN"/>
    <property type="match status" value="1"/>
</dbReference>
<protein>
    <submittedName>
        <fullName evidence="9">MFS transporter</fullName>
    </submittedName>
</protein>
<feature type="transmembrane region" description="Helical" evidence="7">
    <location>
        <begin position="320"/>
        <end position="340"/>
    </location>
</feature>
<feature type="transmembrane region" description="Helical" evidence="7">
    <location>
        <begin position="245"/>
        <end position="267"/>
    </location>
</feature>